<accession>A0AA39PE16</accession>
<dbReference type="Proteomes" id="UP001175227">
    <property type="component" value="Unassembled WGS sequence"/>
</dbReference>
<evidence type="ECO:0000313" key="2">
    <source>
        <dbReference type="Proteomes" id="UP001175227"/>
    </source>
</evidence>
<dbReference type="AlphaFoldDB" id="A0AA39PE16"/>
<comment type="caution">
    <text evidence="1">The sequence shown here is derived from an EMBL/GenBank/DDBJ whole genome shotgun (WGS) entry which is preliminary data.</text>
</comment>
<protein>
    <submittedName>
        <fullName evidence="1">Uncharacterized protein</fullName>
    </submittedName>
</protein>
<dbReference type="EMBL" id="JAUEPR010000007">
    <property type="protein sequence ID" value="KAK0482379.1"/>
    <property type="molecule type" value="Genomic_DNA"/>
</dbReference>
<proteinExistence type="predicted"/>
<evidence type="ECO:0000313" key="1">
    <source>
        <dbReference type="EMBL" id="KAK0482379.1"/>
    </source>
</evidence>
<reference evidence="1" key="1">
    <citation type="submission" date="2023-06" db="EMBL/GenBank/DDBJ databases">
        <authorList>
            <consortium name="Lawrence Berkeley National Laboratory"/>
            <person name="Ahrendt S."/>
            <person name="Sahu N."/>
            <person name="Indic B."/>
            <person name="Wong-Bajracharya J."/>
            <person name="Merenyi Z."/>
            <person name="Ke H.-M."/>
            <person name="Monk M."/>
            <person name="Kocsube S."/>
            <person name="Drula E."/>
            <person name="Lipzen A."/>
            <person name="Balint B."/>
            <person name="Henrissat B."/>
            <person name="Andreopoulos B."/>
            <person name="Martin F.M."/>
            <person name="Harder C.B."/>
            <person name="Rigling D."/>
            <person name="Ford K.L."/>
            <person name="Foster G.D."/>
            <person name="Pangilinan J."/>
            <person name="Papanicolaou A."/>
            <person name="Barry K."/>
            <person name="LaButti K."/>
            <person name="Viragh M."/>
            <person name="Koriabine M."/>
            <person name="Yan M."/>
            <person name="Riley R."/>
            <person name="Champramary S."/>
            <person name="Plett K.L."/>
            <person name="Tsai I.J."/>
            <person name="Slot J."/>
            <person name="Sipos G."/>
            <person name="Plett J."/>
            <person name="Nagy L.G."/>
            <person name="Grigoriev I.V."/>
        </authorList>
    </citation>
    <scope>NUCLEOTIDE SEQUENCE</scope>
    <source>
        <strain evidence="1">ICMP 16352</strain>
    </source>
</reference>
<name>A0AA39PE16_9AGAR</name>
<gene>
    <name evidence="1" type="ORF">IW261DRAFT_1417954</name>
</gene>
<keyword evidence="2" id="KW-1185">Reference proteome</keyword>
<sequence>MFELENFSLPKLSGRTNEATTLDVLLKGGSSGPPHDIVVAYNEFVQNLQQQHWIQPPSVMFVPFATDCATLDNYNSLWTALGSENSKVPGDPFTVTLLIELWTELCSWIVEYLQTFVAEASKISDLRDSLATSDTFNLFYLLSENDRRLCPRVQSLDLISCLTDVPGGCSDQKTTGGVRASIRKALDDMAPARITVVLFRIIHLMERLDTSGSDIFTTIVFSPSVPYVPLHSTPITLFTLRFHGFVAYSLVY</sequence>
<organism evidence="1 2">
    <name type="scientific">Armillaria novae-zelandiae</name>
    <dbReference type="NCBI Taxonomy" id="153914"/>
    <lineage>
        <taxon>Eukaryota</taxon>
        <taxon>Fungi</taxon>
        <taxon>Dikarya</taxon>
        <taxon>Basidiomycota</taxon>
        <taxon>Agaricomycotina</taxon>
        <taxon>Agaricomycetes</taxon>
        <taxon>Agaricomycetidae</taxon>
        <taxon>Agaricales</taxon>
        <taxon>Marasmiineae</taxon>
        <taxon>Physalacriaceae</taxon>
        <taxon>Armillaria</taxon>
    </lineage>
</organism>